<reference evidence="1 2" key="1">
    <citation type="submission" date="2019-10" db="EMBL/GenBank/DDBJ databases">
        <title>Cognatihalovulum marinum gen. nov. sp. nov., a new member of the family Rhodobacteraceae isolated from deep seawater of the Northwest Indian Ocean.</title>
        <authorList>
            <person name="Ruan C."/>
            <person name="Wang J."/>
            <person name="Zheng X."/>
            <person name="Song L."/>
            <person name="Zhu Y."/>
            <person name="Huang Y."/>
            <person name="Lu Z."/>
            <person name="Du W."/>
            <person name="Huang L."/>
            <person name="Dai X."/>
        </authorList>
    </citation>
    <scope>NUCLEOTIDE SEQUENCE [LARGE SCALE GENOMIC DNA]</scope>
    <source>
        <strain evidence="1 2">2CG4</strain>
    </source>
</reference>
<evidence type="ECO:0000313" key="2">
    <source>
        <dbReference type="Proteomes" id="UP000474957"/>
    </source>
</evidence>
<proteinExistence type="predicted"/>
<dbReference type="AlphaFoldDB" id="A0A6L5Z4J7"/>
<keyword evidence="2" id="KW-1185">Reference proteome</keyword>
<gene>
    <name evidence="1" type="ORF">GE300_17490</name>
</gene>
<evidence type="ECO:0000313" key="1">
    <source>
        <dbReference type="EMBL" id="MSU91377.1"/>
    </source>
</evidence>
<protein>
    <submittedName>
        <fullName evidence="1">Uncharacterized protein</fullName>
    </submittedName>
</protein>
<name>A0A6L5Z4J7_9RHOB</name>
<organism evidence="1 2">
    <name type="scientific">Halovulum marinum</name>
    <dbReference type="NCBI Taxonomy" id="2662447"/>
    <lineage>
        <taxon>Bacteria</taxon>
        <taxon>Pseudomonadati</taxon>
        <taxon>Pseudomonadota</taxon>
        <taxon>Alphaproteobacteria</taxon>
        <taxon>Rhodobacterales</taxon>
        <taxon>Paracoccaceae</taxon>
        <taxon>Halovulum</taxon>
    </lineage>
</organism>
<sequence>MQLRLSDGTKIEIENGIFERKDATGRTIEERPATAADLALFGLAGGSVDGERPHGTRDGGGIVAKLEVSGGNIEITYTDGWKEEIEGGRYELKDALNRTVVERPVRPADRDRLFGAVR</sequence>
<dbReference type="Proteomes" id="UP000474957">
    <property type="component" value="Unassembled WGS sequence"/>
</dbReference>
<accession>A0A6L5Z4J7</accession>
<dbReference type="EMBL" id="WIND01000018">
    <property type="protein sequence ID" value="MSU91377.1"/>
    <property type="molecule type" value="Genomic_DNA"/>
</dbReference>
<comment type="caution">
    <text evidence="1">The sequence shown here is derived from an EMBL/GenBank/DDBJ whole genome shotgun (WGS) entry which is preliminary data.</text>
</comment>